<dbReference type="PANTHER" id="PTHR24148">
    <property type="entry name" value="ANKYRIN REPEAT DOMAIN-CONTAINING PROTEIN 39 HOMOLOG-RELATED"/>
    <property type="match status" value="1"/>
</dbReference>
<protein>
    <recommendedName>
        <fullName evidence="1">Heterokaryon incompatibility domain-containing protein</fullName>
    </recommendedName>
</protein>
<keyword evidence="3" id="KW-1185">Reference proteome</keyword>
<evidence type="ECO:0000313" key="3">
    <source>
        <dbReference type="Proteomes" id="UP000566819"/>
    </source>
</evidence>
<dbReference type="PANTHER" id="PTHR24148:SF73">
    <property type="entry name" value="HET DOMAIN PROTEIN (AFU_ORTHOLOGUE AFUA_8G01020)"/>
    <property type="match status" value="1"/>
</dbReference>
<dbReference type="InterPro" id="IPR052895">
    <property type="entry name" value="HetReg/Transcr_Mod"/>
</dbReference>
<dbReference type="InterPro" id="IPR010730">
    <property type="entry name" value="HET"/>
</dbReference>
<sequence>MACSKPHNAGLQNFDSEKRFNDIKHPITTSSGHVQLNFQVMESTICLSLRFRVFQATSKLYADFLGPQASHHLQWALFHHFCILPRVVATANSHYLVLLELLGPIHTLYVERSDWKNAIRKAADYTITIILWAIICTTLHRETSPLKVSLFINSLNWLFSNPISGLFYSLPVLYAAFTTVDWRPIPVDRKPQDAQLYQYEKLYREDSIRLLLLYPRHPRGPVECTLFQTPISTAPSYEAISYCWGTGGTSGVILVNGKKASVTSNANQVLKNLSTEEKEKQVQMMHRIYKSAFRVSVCLVQESQAQLLKDSSSHNGFRRWIDERSTAWEEDLANYTIAFIARNLLEDFRISDLHETDDGDAMYRRFGRRSRTLHYESLRSLFANPWFDRIWVVQEVALA</sequence>
<dbReference type="OrthoDB" id="2157530at2759"/>
<reference evidence="2 3" key="1">
    <citation type="submission" date="2020-03" db="EMBL/GenBank/DDBJ databases">
        <title>Draft Genome Sequence of Cudoniella acicularis.</title>
        <authorList>
            <person name="Buettner E."/>
            <person name="Kellner H."/>
        </authorList>
    </citation>
    <scope>NUCLEOTIDE SEQUENCE [LARGE SCALE GENOMIC DNA]</scope>
    <source>
        <strain evidence="2 3">DSM 108380</strain>
    </source>
</reference>
<dbReference type="Pfam" id="PF06985">
    <property type="entry name" value="HET"/>
    <property type="match status" value="1"/>
</dbReference>
<name>A0A8H4RPP8_9HELO</name>
<feature type="domain" description="Heterokaryon incompatibility" evidence="1">
    <location>
        <begin position="275"/>
        <end position="395"/>
    </location>
</feature>
<proteinExistence type="predicted"/>
<evidence type="ECO:0000313" key="2">
    <source>
        <dbReference type="EMBL" id="KAF4633782.1"/>
    </source>
</evidence>
<gene>
    <name evidence="2" type="ORF">G7Y89_g4334</name>
</gene>
<organism evidence="2 3">
    <name type="scientific">Cudoniella acicularis</name>
    <dbReference type="NCBI Taxonomy" id="354080"/>
    <lineage>
        <taxon>Eukaryota</taxon>
        <taxon>Fungi</taxon>
        <taxon>Dikarya</taxon>
        <taxon>Ascomycota</taxon>
        <taxon>Pezizomycotina</taxon>
        <taxon>Leotiomycetes</taxon>
        <taxon>Helotiales</taxon>
        <taxon>Tricladiaceae</taxon>
        <taxon>Cudoniella</taxon>
    </lineage>
</organism>
<dbReference type="Proteomes" id="UP000566819">
    <property type="component" value="Unassembled WGS sequence"/>
</dbReference>
<accession>A0A8H4RPP8</accession>
<dbReference type="EMBL" id="JAAMPI010000232">
    <property type="protein sequence ID" value="KAF4633782.1"/>
    <property type="molecule type" value="Genomic_DNA"/>
</dbReference>
<dbReference type="AlphaFoldDB" id="A0A8H4RPP8"/>
<comment type="caution">
    <text evidence="2">The sequence shown here is derived from an EMBL/GenBank/DDBJ whole genome shotgun (WGS) entry which is preliminary data.</text>
</comment>
<evidence type="ECO:0000259" key="1">
    <source>
        <dbReference type="Pfam" id="PF06985"/>
    </source>
</evidence>